<gene>
    <name evidence="6" type="primary">Cht9_3</name>
    <name evidence="6" type="ORF">SK128_005023</name>
</gene>
<dbReference type="PROSITE" id="PS50940">
    <property type="entry name" value="CHIT_BIND_II"/>
    <property type="match status" value="2"/>
</dbReference>
<dbReference type="InterPro" id="IPR050314">
    <property type="entry name" value="Glycosyl_Hydrlase_18"/>
</dbReference>
<dbReference type="PANTHER" id="PTHR11177:SF360">
    <property type="entry name" value="CHITINASE 4-RELATED"/>
    <property type="match status" value="1"/>
</dbReference>
<keyword evidence="2" id="KW-0147">Chitin-binding</keyword>
<dbReference type="SUPFAM" id="SSF51445">
    <property type="entry name" value="(Trans)glycosidases"/>
    <property type="match status" value="1"/>
</dbReference>
<accession>A0AAN8XAF2</accession>
<proteinExistence type="inferred from homology"/>
<dbReference type="InterPro" id="IPR011583">
    <property type="entry name" value="Chitinase_II/V-like_cat"/>
</dbReference>
<dbReference type="InterPro" id="IPR029070">
    <property type="entry name" value="Chitinase_insertion_sf"/>
</dbReference>
<feature type="compositionally biased region" description="Pro residues" evidence="3">
    <location>
        <begin position="405"/>
        <end position="458"/>
    </location>
</feature>
<dbReference type="Gene3D" id="3.20.20.80">
    <property type="entry name" value="Glycosidases"/>
    <property type="match status" value="1"/>
</dbReference>
<dbReference type="GO" id="GO:0005576">
    <property type="term" value="C:extracellular region"/>
    <property type="evidence" value="ECO:0007669"/>
    <property type="project" value="InterPro"/>
</dbReference>
<dbReference type="GO" id="GO:0008061">
    <property type="term" value="F:chitin binding"/>
    <property type="evidence" value="ECO:0007669"/>
    <property type="project" value="UniProtKB-KW"/>
</dbReference>
<dbReference type="SUPFAM" id="SSF57625">
    <property type="entry name" value="Invertebrate chitin-binding proteins"/>
    <property type="match status" value="2"/>
</dbReference>
<dbReference type="Gene3D" id="2.170.140.10">
    <property type="entry name" value="Chitin binding domain"/>
    <property type="match status" value="2"/>
</dbReference>
<comment type="caution">
    <text evidence="6">The sequence shown here is derived from an EMBL/GenBank/DDBJ whole genome shotgun (WGS) entry which is preliminary data.</text>
</comment>
<dbReference type="SUPFAM" id="SSF54556">
    <property type="entry name" value="Chitinase insertion domain"/>
    <property type="match status" value="1"/>
</dbReference>
<feature type="compositionally biased region" description="Pro residues" evidence="3">
    <location>
        <begin position="466"/>
        <end position="498"/>
    </location>
</feature>
<dbReference type="InterPro" id="IPR017853">
    <property type="entry name" value="GH"/>
</dbReference>
<feature type="domain" description="Chitin-binding type-2" evidence="4">
    <location>
        <begin position="594"/>
        <end position="637"/>
    </location>
</feature>
<feature type="compositionally biased region" description="Low complexity" evidence="3">
    <location>
        <begin position="393"/>
        <end position="404"/>
    </location>
</feature>
<dbReference type="InterPro" id="IPR002557">
    <property type="entry name" value="Chitin-bd_dom"/>
</dbReference>
<dbReference type="SMART" id="SM00494">
    <property type="entry name" value="ChtBD2"/>
    <property type="match status" value="2"/>
</dbReference>
<evidence type="ECO:0000256" key="1">
    <source>
        <dbReference type="ARBA" id="ARBA00009121"/>
    </source>
</evidence>
<dbReference type="GO" id="GO:0006032">
    <property type="term" value="P:chitin catabolic process"/>
    <property type="evidence" value="ECO:0007669"/>
    <property type="project" value="TreeGrafter"/>
</dbReference>
<dbReference type="GO" id="GO:0005975">
    <property type="term" value="P:carbohydrate metabolic process"/>
    <property type="evidence" value="ECO:0007669"/>
    <property type="project" value="InterPro"/>
</dbReference>
<dbReference type="CDD" id="cd02872">
    <property type="entry name" value="GH18_chitolectin_chitotriosidase"/>
    <property type="match status" value="1"/>
</dbReference>
<protein>
    <submittedName>
        <fullName evidence="6">Cht9p</fullName>
        <ecNumber evidence="6">3.2.1.14</ecNumber>
    </submittedName>
</protein>
<keyword evidence="6" id="KW-0378">Hydrolase</keyword>
<dbReference type="Pfam" id="PF01607">
    <property type="entry name" value="CBM_14"/>
    <property type="match status" value="2"/>
</dbReference>
<dbReference type="PROSITE" id="PS51910">
    <property type="entry name" value="GH18_2"/>
    <property type="match status" value="1"/>
</dbReference>
<evidence type="ECO:0000313" key="7">
    <source>
        <dbReference type="Proteomes" id="UP001381693"/>
    </source>
</evidence>
<evidence type="ECO:0000256" key="2">
    <source>
        <dbReference type="ARBA" id="ARBA00022669"/>
    </source>
</evidence>
<dbReference type="InterPro" id="IPR001223">
    <property type="entry name" value="Glyco_hydro18_cat"/>
</dbReference>
<evidence type="ECO:0000256" key="3">
    <source>
        <dbReference type="SAM" id="MobiDB-lite"/>
    </source>
</evidence>
<dbReference type="EC" id="3.2.1.14" evidence="6"/>
<feature type="domain" description="GH18" evidence="5">
    <location>
        <begin position="1"/>
        <end position="380"/>
    </location>
</feature>
<feature type="region of interest" description="Disordered" evidence="3">
    <location>
        <begin position="393"/>
        <end position="525"/>
    </location>
</feature>
<sequence>HVTCYFSSWAVWRPGDGKFDVEDIDPFLCTQLIFGFTGLSNHTWTIEVLDPWNELCPDEEGGNNCAFERFVGLKDINPDLEVLVAIGGWNEGSEDYSVMAADPEKRQTFIDSAVELVTKYGFEGLDLDWEYPGSRGGMPEDKENFIILVQELKEVFNTFDPPLKITAAVPAGKPTIDAGYDIRAVAEILDQVNLMAYDYFGAWDNYTGHNAPMCGHWMYEDDDELKYFNIMFSANYYLQNGVPADKLVLGIPTYGRCFTLDDINDNGLFAPAHKPGAPGPYIRLPGTLGFNEICERALSGDCTIVGDDPCLHEPYIYCNEDKLWCGFDDTNSFQEKARYAKNLGIKGILIWQIDTDDFHPRCYNEKFHLINSAKRALDEPATGVFPECKCMEPPTTAAPSTTPVPTDPPTTTPVPTDPPTTTPVPTDPPTTTPVPTDPPTTTPVPTDPPTTTPVPTDPPTTTFVPTDPPTTTPVPTDPPSTTPVPTDPPTTTPIPTDPPSTTKKPTDPPTTTGSGNPPRPRPDCENYIDGSVFPHEDCNKYWVCVNGQAILELCAPGTLFDPTLNICNWEGSVDTSDCVMWTCEVDNTYLPHPDCDKYYWCYQGSPHEQQCPDGLFWNQILHICDEPTHVNTANCNIPSFAF</sequence>
<dbReference type="InterPro" id="IPR036508">
    <property type="entry name" value="Chitin-bd_dom_sf"/>
</dbReference>
<dbReference type="EMBL" id="JAXCGZ010009525">
    <property type="protein sequence ID" value="KAK7076873.1"/>
    <property type="molecule type" value="Genomic_DNA"/>
</dbReference>
<evidence type="ECO:0000259" key="4">
    <source>
        <dbReference type="PROSITE" id="PS50940"/>
    </source>
</evidence>
<keyword evidence="6" id="KW-0326">Glycosidase</keyword>
<evidence type="ECO:0000259" key="5">
    <source>
        <dbReference type="PROSITE" id="PS51910"/>
    </source>
</evidence>
<feature type="non-terminal residue" evidence="6">
    <location>
        <position position="1"/>
    </location>
</feature>
<keyword evidence="7" id="KW-1185">Reference proteome</keyword>
<comment type="similarity">
    <text evidence="1">Belongs to the glycosyl hydrolase 18 family. Chitinase class II subfamily.</text>
</comment>
<dbReference type="PANTHER" id="PTHR11177">
    <property type="entry name" value="CHITINASE"/>
    <property type="match status" value="1"/>
</dbReference>
<dbReference type="SMART" id="SM00636">
    <property type="entry name" value="Glyco_18"/>
    <property type="match status" value="1"/>
</dbReference>
<dbReference type="Gene3D" id="3.10.50.10">
    <property type="match status" value="1"/>
</dbReference>
<feature type="domain" description="Chitin-binding type-2" evidence="4">
    <location>
        <begin position="521"/>
        <end position="580"/>
    </location>
</feature>
<name>A0AAN8XAF2_HALRR</name>
<dbReference type="GO" id="GO:0008843">
    <property type="term" value="F:endochitinase activity"/>
    <property type="evidence" value="ECO:0007669"/>
    <property type="project" value="UniProtKB-EC"/>
</dbReference>
<organism evidence="6 7">
    <name type="scientific">Halocaridina rubra</name>
    <name type="common">Hawaiian red shrimp</name>
    <dbReference type="NCBI Taxonomy" id="373956"/>
    <lineage>
        <taxon>Eukaryota</taxon>
        <taxon>Metazoa</taxon>
        <taxon>Ecdysozoa</taxon>
        <taxon>Arthropoda</taxon>
        <taxon>Crustacea</taxon>
        <taxon>Multicrustacea</taxon>
        <taxon>Malacostraca</taxon>
        <taxon>Eumalacostraca</taxon>
        <taxon>Eucarida</taxon>
        <taxon>Decapoda</taxon>
        <taxon>Pleocyemata</taxon>
        <taxon>Caridea</taxon>
        <taxon>Atyoidea</taxon>
        <taxon>Atyidae</taxon>
        <taxon>Halocaridina</taxon>
    </lineage>
</organism>
<evidence type="ECO:0000313" key="6">
    <source>
        <dbReference type="EMBL" id="KAK7076873.1"/>
    </source>
</evidence>
<dbReference type="Pfam" id="PF00704">
    <property type="entry name" value="Glyco_hydro_18"/>
    <property type="match status" value="1"/>
</dbReference>
<reference evidence="6 7" key="1">
    <citation type="submission" date="2023-11" db="EMBL/GenBank/DDBJ databases">
        <title>Halocaridina rubra genome assembly.</title>
        <authorList>
            <person name="Smith C."/>
        </authorList>
    </citation>
    <scope>NUCLEOTIDE SEQUENCE [LARGE SCALE GENOMIC DNA]</scope>
    <source>
        <strain evidence="6">EP-1</strain>
        <tissue evidence="6">Whole</tissue>
    </source>
</reference>
<dbReference type="AlphaFoldDB" id="A0AAN8XAF2"/>
<dbReference type="Proteomes" id="UP001381693">
    <property type="component" value="Unassembled WGS sequence"/>
</dbReference>